<dbReference type="InterPro" id="IPR003726">
    <property type="entry name" value="HCY_dom"/>
</dbReference>
<comment type="cofactor">
    <cofactor evidence="1">
        <name>FAD</name>
        <dbReference type="ChEBI" id="CHEBI:57692"/>
    </cofactor>
</comment>
<dbReference type="GO" id="GO:0032259">
    <property type="term" value="P:methylation"/>
    <property type="evidence" value="ECO:0007669"/>
    <property type="project" value="UniProtKB-KW"/>
</dbReference>
<comment type="caution">
    <text evidence="10">The sequence shown here is derived from an EMBL/GenBank/DDBJ whole genome shotgun (WGS) entry which is preliminary data.</text>
</comment>
<keyword evidence="6" id="KW-0274">FAD</keyword>
<evidence type="ECO:0000313" key="10">
    <source>
        <dbReference type="EMBL" id="HIT43020.1"/>
    </source>
</evidence>
<comment type="cofactor">
    <cofactor evidence="8">
        <name>Zn(2+)</name>
        <dbReference type="ChEBI" id="CHEBI:29105"/>
    </cofactor>
</comment>
<name>A0A9D1GLA1_9FIRM</name>
<evidence type="ECO:0000259" key="9">
    <source>
        <dbReference type="PROSITE" id="PS50970"/>
    </source>
</evidence>
<dbReference type="AlphaFoldDB" id="A0A9D1GLA1"/>
<sequence>MDFHKFFQTQRRITDGAMGTYYSTLYGVNAGAPELANETDPFRIQRIHQEYIRAGADIIRTNTFASNKETLCSHLADTPERSRILDRIYRNVSAACRIAKAAAEAEYSKNQADLPLNGSKEIYIAGDIGPIPESGRADENEDDILEEYRTMAKAFLDSGIRVIWFETFSDFQRILPVARWIRSVSDAFVMASFSVNPFGFTKSGVSMKNLIKTAEESSVIDGIGFNCGVGPTHLRKLLQQQNFGNLIVSAAPNSGYADKFQNRSIYQENTDYFNLAMKEISALGVNILGGCCGTTPAHIRKLAGSLGGAPVAMRPVFSSTSAAENAVNYQNNLFWRQLSSGQKVIIAEIDPPHNGDSAKMEESAAILKEAGVHMITFSDSPMGKMRADSISSAIKIGSRLQVDTMPHLSCRDRNVIGLGASILGAYMNGLRHFLIVTGDPVPSDSRDIITSVYDFNSIKFMQYIKQMNEEHFSEDPIVYGGALNYGRKNIDVEIRRVKQKCEAGAAFFLTQPVYSDEDIERIRRIKEETGAKIICGILPLVSYRNAVFMQNEVAGIRVPDEIVRQYDPDMDRSQAQQVGVDIAVQIARKLSSVSDGLYFMIPFNRAAMLAQILRKLRGEDS</sequence>
<dbReference type="Gene3D" id="3.20.20.330">
    <property type="entry name" value="Homocysteine-binding-like domain"/>
    <property type="match status" value="1"/>
</dbReference>
<dbReference type="SUPFAM" id="SSF82282">
    <property type="entry name" value="Homocysteine S-methyltransferase"/>
    <property type="match status" value="1"/>
</dbReference>
<dbReference type="EC" id="2.1.1.10" evidence="10"/>
<dbReference type="PROSITE" id="PS50970">
    <property type="entry name" value="HCY"/>
    <property type="match status" value="1"/>
</dbReference>
<protein>
    <submittedName>
        <fullName evidence="10">Bifunctional homocysteine S-methyltransferase/methylenetetrahydrofolate reductase</fullName>
        <ecNumber evidence="10">1.5.1.20</ecNumber>
        <ecNumber evidence="10">2.1.1.10</ecNumber>
    </submittedName>
</protein>
<accession>A0A9D1GLA1</accession>
<dbReference type="Proteomes" id="UP000886860">
    <property type="component" value="Unassembled WGS sequence"/>
</dbReference>
<keyword evidence="3 8" id="KW-0489">Methyltransferase</keyword>
<feature type="domain" description="Hcy-binding" evidence="9">
    <location>
        <begin position="1"/>
        <end position="306"/>
    </location>
</feature>
<evidence type="ECO:0000256" key="5">
    <source>
        <dbReference type="ARBA" id="ARBA00022679"/>
    </source>
</evidence>
<reference evidence="10" key="2">
    <citation type="journal article" date="2021" name="PeerJ">
        <title>Extensive microbial diversity within the chicken gut microbiome revealed by metagenomics and culture.</title>
        <authorList>
            <person name="Gilroy R."/>
            <person name="Ravi A."/>
            <person name="Getino M."/>
            <person name="Pursley I."/>
            <person name="Horton D.L."/>
            <person name="Alikhan N.F."/>
            <person name="Baker D."/>
            <person name="Gharbi K."/>
            <person name="Hall N."/>
            <person name="Watson M."/>
            <person name="Adriaenssens E.M."/>
            <person name="Foster-Nyarko E."/>
            <person name="Jarju S."/>
            <person name="Secka A."/>
            <person name="Antonio M."/>
            <person name="Oren A."/>
            <person name="Chaudhuri R.R."/>
            <person name="La Ragione R."/>
            <person name="Hildebrand F."/>
            <person name="Pallen M.J."/>
        </authorList>
    </citation>
    <scope>NUCLEOTIDE SEQUENCE</scope>
    <source>
        <strain evidence="10">CHK123-3438</strain>
    </source>
</reference>
<dbReference type="PANTHER" id="PTHR11103:SF18">
    <property type="entry name" value="SLR1189 PROTEIN"/>
    <property type="match status" value="1"/>
</dbReference>
<dbReference type="EC" id="1.5.1.20" evidence="10"/>
<keyword evidence="8" id="KW-0862">Zinc</keyword>
<dbReference type="GO" id="GO:0006555">
    <property type="term" value="P:methionine metabolic process"/>
    <property type="evidence" value="ECO:0007669"/>
    <property type="project" value="InterPro"/>
</dbReference>
<dbReference type="InterPro" id="IPR003171">
    <property type="entry name" value="Mehydrof_redctse-like"/>
</dbReference>
<evidence type="ECO:0000256" key="8">
    <source>
        <dbReference type="PROSITE-ProRule" id="PRU00333"/>
    </source>
</evidence>
<dbReference type="InterPro" id="IPR036589">
    <property type="entry name" value="HCY_dom_sf"/>
</dbReference>
<dbReference type="Pfam" id="PF02219">
    <property type="entry name" value="MTHFR"/>
    <property type="match status" value="1"/>
</dbReference>
<keyword evidence="4" id="KW-0285">Flavoprotein</keyword>
<keyword evidence="5 8" id="KW-0808">Transferase</keyword>
<keyword evidence="7 10" id="KW-0560">Oxidoreductase</keyword>
<dbReference type="GO" id="GO:0004489">
    <property type="term" value="F:methylenetetrahydrofolate reductase [NAD(P)H] activity"/>
    <property type="evidence" value="ECO:0007669"/>
    <property type="project" value="UniProtKB-EC"/>
</dbReference>
<dbReference type="Pfam" id="PF02574">
    <property type="entry name" value="S-methyl_trans"/>
    <property type="match status" value="1"/>
</dbReference>
<proteinExistence type="predicted"/>
<evidence type="ECO:0000256" key="3">
    <source>
        <dbReference type="ARBA" id="ARBA00022603"/>
    </source>
</evidence>
<feature type="binding site" evidence="8">
    <location>
        <position position="227"/>
    </location>
    <ligand>
        <name>Zn(2+)</name>
        <dbReference type="ChEBI" id="CHEBI:29105"/>
    </ligand>
</feature>
<dbReference type="NCBIfam" id="NF006396">
    <property type="entry name" value="PRK08645.1"/>
    <property type="match status" value="1"/>
</dbReference>
<comment type="pathway">
    <text evidence="2">One-carbon metabolism; tetrahydrofolate interconversion.</text>
</comment>
<dbReference type="GO" id="GO:0046872">
    <property type="term" value="F:metal ion binding"/>
    <property type="evidence" value="ECO:0007669"/>
    <property type="project" value="UniProtKB-KW"/>
</dbReference>
<organism evidence="10 11">
    <name type="scientific">Candidatus Caccovicinus merdipullorum</name>
    <dbReference type="NCBI Taxonomy" id="2840724"/>
    <lineage>
        <taxon>Bacteria</taxon>
        <taxon>Bacillati</taxon>
        <taxon>Bacillota</taxon>
        <taxon>Clostridia</taxon>
        <taxon>Eubacteriales</taxon>
        <taxon>Candidatus Caccovicinus</taxon>
    </lineage>
</organism>
<dbReference type="GO" id="GO:0008168">
    <property type="term" value="F:methyltransferase activity"/>
    <property type="evidence" value="ECO:0007669"/>
    <property type="project" value="UniProtKB-UniRule"/>
</dbReference>
<dbReference type="SUPFAM" id="SSF51730">
    <property type="entry name" value="FAD-linked oxidoreductase"/>
    <property type="match status" value="1"/>
</dbReference>
<evidence type="ECO:0000256" key="1">
    <source>
        <dbReference type="ARBA" id="ARBA00001974"/>
    </source>
</evidence>
<reference evidence="10" key="1">
    <citation type="submission" date="2020-10" db="EMBL/GenBank/DDBJ databases">
        <authorList>
            <person name="Gilroy R."/>
        </authorList>
    </citation>
    <scope>NUCLEOTIDE SEQUENCE</scope>
    <source>
        <strain evidence="10">CHK123-3438</strain>
    </source>
</reference>
<dbReference type="InterPro" id="IPR029041">
    <property type="entry name" value="FAD-linked_oxidoreductase-like"/>
</dbReference>
<evidence type="ECO:0000256" key="7">
    <source>
        <dbReference type="ARBA" id="ARBA00023002"/>
    </source>
</evidence>
<keyword evidence="8" id="KW-0479">Metal-binding</keyword>
<feature type="binding site" evidence="8">
    <location>
        <position position="292"/>
    </location>
    <ligand>
        <name>Zn(2+)</name>
        <dbReference type="ChEBI" id="CHEBI:29105"/>
    </ligand>
</feature>
<evidence type="ECO:0000256" key="6">
    <source>
        <dbReference type="ARBA" id="ARBA00022827"/>
    </source>
</evidence>
<dbReference type="CDD" id="cd00537">
    <property type="entry name" value="MTHFR"/>
    <property type="match status" value="1"/>
</dbReference>
<dbReference type="Gene3D" id="3.20.20.220">
    <property type="match status" value="1"/>
</dbReference>
<evidence type="ECO:0000313" key="11">
    <source>
        <dbReference type="Proteomes" id="UP000886860"/>
    </source>
</evidence>
<dbReference type="PANTHER" id="PTHR11103">
    <property type="entry name" value="SLR1189 PROTEIN"/>
    <property type="match status" value="1"/>
</dbReference>
<evidence type="ECO:0000256" key="4">
    <source>
        <dbReference type="ARBA" id="ARBA00022630"/>
    </source>
</evidence>
<evidence type="ECO:0000256" key="2">
    <source>
        <dbReference type="ARBA" id="ARBA00004777"/>
    </source>
</evidence>
<gene>
    <name evidence="10" type="ORF">IAB60_13160</name>
</gene>
<feature type="binding site" evidence="8">
    <location>
        <position position="291"/>
    </location>
    <ligand>
        <name>Zn(2+)</name>
        <dbReference type="ChEBI" id="CHEBI:29105"/>
    </ligand>
</feature>
<dbReference type="EMBL" id="DVKS01000219">
    <property type="protein sequence ID" value="HIT43020.1"/>
    <property type="molecule type" value="Genomic_DNA"/>
</dbReference>